<feature type="compositionally biased region" description="Basic and acidic residues" evidence="1">
    <location>
        <begin position="70"/>
        <end position="82"/>
    </location>
</feature>
<evidence type="ECO:0000313" key="2">
    <source>
        <dbReference type="EMBL" id="KJA13122.1"/>
    </source>
</evidence>
<keyword evidence="3" id="KW-1185">Reference proteome</keyword>
<dbReference type="EMBL" id="KN817783">
    <property type="protein sequence ID" value="KJA13122.1"/>
    <property type="molecule type" value="Genomic_DNA"/>
</dbReference>
<organism evidence="2 3">
    <name type="scientific">Hypholoma sublateritium (strain FD-334 SS-4)</name>
    <dbReference type="NCBI Taxonomy" id="945553"/>
    <lineage>
        <taxon>Eukaryota</taxon>
        <taxon>Fungi</taxon>
        <taxon>Dikarya</taxon>
        <taxon>Basidiomycota</taxon>
        <taxon>Agaricomycotina</taxon>
        <taxon>Agaricomycetes</taxon>
        <taxon>Agaricomycetidae</taxon>
        <taxon>Agaricales</taxon>
        <taxon>Agaricineae</taxon>
        <taxon>Strophariaceae</taxon>
        <taxon>Hypholoma</taxon>
    </lineage>
</organism>
<accession>A0A0D2KFC7</accession>
<evidence type="ECO:0000256" key="1">
    <source>
        <dbReference type="SAM" id="MobiDB-lite"/>
    </source>
</evidence>
<name>A0A0D2KFC7_HYPSF</name>
<dbReference type="AlphaFoldDB" id="A0A0D2KFC7"/>
<reference evidence="3" key="1">
    <citation type="submission" date="2014-04" db="EMBL/GenBank/DDBJ databases">
        <title>Evolutionary Origins and Diversification of the Mycorrhizal Mutualists.</title>
        <authorList>
            <consortium name="DOE Joint Genome Institute"/>
            <consortium name="Mycorrhizal Genomics Consortium"/>
            <person name="Kohler A."/>
            <person name="Kuo A."/>
            <person name="Nagy L.G."/>
            <person name="Floudas D."/>
            <person name="Copeland A."/>
            <person name="Barry K.W."/>
            <person name="Cichocki N."/>
            <person name="Veneault-Fourrey C."/>
            <person name="LaButti K."/>
            <person name="Lindquist E.A."/>
            <person name="Lipzen A."/>
            <person name="Lundell T."/>
            <person name="Morin E."/>
            <person name="Murat C."/>
            <person name="Riley R."/>
            <person name="Ohm R."/>
            <person name="Sun H."/>
            <person name="Tunlid A."/>
            <person name="Henrissat B."/>
            <person name="Grigoriev I.V."/>
            <person name="Hibbett D.S."/>
            <person name="Martin F."/>
        </authorList>
    </citation>
    <scope>NUCLEOTIDE SEQUENCE [LARGE SCALE GENOMIC DNA]</scope>
    <source>
        <strain evidence="3">FD-334 SS-4</strain>
    </source>
</reference>
<feature type="region of interest" description="Disordered" evidence="1">
    <location>
        <begin position="69"/>
        <end position="100"/>
    </location>
</feature>
<gene>
    <name evidence="2" type="ORF">HYPSUDRAFT_209802</name>
</gene>
<dbReference type="Proteomes" id="UP000054270">
    <property type="component" value="Unassembled WGS sequence"/>
</dbReference>
<evidence type="ECO:0000313" key="3">
    <source>
        <dbReference type="Proteomes" id="UP000054270"/>
    </source>
</evidence>
<sequence length="100" mass="11071">MHAIGPCFQDEAALRKFAGFSMQDINQVLTILNELDLFSKPLVPFDHPPPFLHSLLEWMADPIPMVKEPAITKDEPMNKDVDDSQTAKPASPTAIPQEGS</sequence>
<protein>
    <submittedName>
        <fullName evidence="2">Uncharacterized protein</fullName>
    </submittedName>
</protein>
<proteinExistence type="predicted"/>